<dbReference type="Proteomes" id="UP001597251">
    <property type="component" value="Unassembled WGS sequence"/>
</dbReference>
<comment type="catalytic activity">
    <reaction evidence="12 13">
        <text>GTP + 4 H2O = 2,5-diamino-6-hydroxy-4-(5-phosphoribosylamino)-pyrimidine + formate + 2 phosphate + 3 H(+)</text>
        <dbReference type="Rhea" id="RHEA:23704"/>
        <dbReference type="ChEBI" id="CHEBI:15377"/>
        <dbReference type="ChEBI" id="CHEBI:15378"/>
        <dbReference type="ChEBI" id="CHEBI:15740"/>
        <dbReference type="ChEBI" id="CHEBI:37565"/>
        <dbReference type="ChEBI" id="CHEBI:43474"/>
        <dbReference type="ChEBI" id="CHEBI:58614"/>
        <dbReference type="EC" id="3.5.4.25"/>
    </reaction>
</comment>
<keyword evidence="11 13" id="KW-0342">GTP-binding</keyword>
<evidence type="ECO:0000256" key="10">
    <source>
        <dbReference type="ARBA" id="ARBA00022833"/>
    </source>
</evidence>
<dbReference type="Gene3D" id="3.40.50.10990">
    <property type="entry name" value="GTP cyclohydrolase II"/>
    <property type="match status" value="1"/>
</dbReference>
<dbReference type="GO" id="GO:0003935">
    <property type="term" value="F:GTP cyclohydrolase II activity"/>
    <property type="evidence" value="ECO:0007669"/>
    <property type="project" value="UniProtKB-EC"/>
</dbReference>
<comment type="pathway">
    <text evidence="3 13">Cofactor biosynthesis; riboflavin biosynthesis; 5-amino-6-(D-ribitylamino)uracil from GTP: step 1/4.</text>
</comment>
<evidence type="ECO:0000256" key="3">
    <source>
        <dbReference type="ARBA" id="ARBA00004853"/>
    </source>
</evidence>
<dbReference type="NCBIfam" id="TIGR00506">
    <property type="entry name" value="ribB"/>
    <property type="match status" value="1"/>
</dbReference>
<keyword evidence="6 13" id="KW-0686">Riboflavin biosynthesis</keyword>
<feature type="binding site" evidence="13">
    <location>
        <position position="321"/>
    </location>
    <ligand>
        <name>GTP</name>
        <dbReference type="ChEBI" id="CHEBI:37565"/>
    </ligand>
</feature>
<evidence type="ECO:0000313" key="16">
    <source>
        <dbReference type="Proteomes" id="UP001597251"/>
    </source>
</evidence>
<protein>
    <recommendedName>
        <fullName evidence="13">GTP cyclohydrolase-2</fullName>
        <ecNumber evidence="13">3.5.4.25</ecNumber>
    </recommendedName>
    <alternativeName>
        <fullName evidence="13">GTP cyclohydrolase II</fullName>
    </alternativeName>
</protein>
<evidence type="ECO:0000256" key="11">
    <source>
        <dbReference type="ARBA" id="ARBA00023134"/>
    </source>
</evidence>
<dbReference type="SUPFAM" id="SSF55821">
    <property type="entry name" value="YrdC/RibB"/>
    <property type="match status" value="1"/>
</dbReference>
<feature type="active site" description="Proton acceptor" evidence="13">
    <location>
        <position position="333"/>
    </location>
</feature>
<dbReference type="NCBIfam" id="NF001591">
    <property type="entry name" value="PRK00393.1"/>
    <property type="match status" value="1"/>
</dbReference>
<dbReference type="InterPro" id="IPR000926">
    <property type="entry name" value="RibA"/>
</dbReference>
<evidence type="ECO:0000259" key="14">
    <source>
        <dbReference type="Pfam" id="PF00925"/>
    </source>
</evidence>
<dbReference type="Gene3D" id="3.90.870.10">
    <property type="entry name" value="DHBP synthase"/>
    <property type="match status" value="1"/>
</dbReference>
<evidence type="ECO:0000256" key="5">
    <source>
        <dbReference type="ARBA" id="ARBA00005520"/>
    </source>
</evidence>
<feature type="binding site" evidence="13">
    <location>
        <position position="274"/>
    </location>
    <ligand>
        <name>Zn(2+)</name>
        <dbReference type="ChEBI" id="CHEBI:29105"/>
        <note>catalytic</note>
    </ligand>
</feature>
<comment type="cofactor">
    <cofactor evidence="13">
        <name>Zn(2+)</name>
        <dbReference type="ChEBI" id="CHEBI:29105"/>
    </cofactor>
    <text evidence="13">Binds 1 zinc ion per subunit.</text>
</comment>
<dbReference type="PANTHER" id="PTHR21327">
    <property type="entry name" value="GTP CYCLOHYDROLASE II-RELATED"/>
    <property type="match status" value="1"/>
</dbReference>
<dbReference type="PIRSF" id="PIRSF001259">
    <property type="entry name" value="RibA"/>
    <property type="match status" value="1"/>
</dbReference>
<feature type="binding site" evidence="13">
    <location>
        <position position="261"/>
    </location>
    <ligand>
        <name>Zn(2+)</name>
        <dbReference type="ChEBI" id="CHEBI:29105"/>
        <note>catalytic</note>
    </ligand>
</feature>
<dbReference type="InterPro" id="IPR032677">
    <property type="entry name" value="GTP_cyclohydro_II"/>
</dbReference>
<reference evidence="16" key="1">
    <citation type="journal article" date="2019" name="Int. J. Syst. Evol. Microbiol.">
        <title>The Global Catalogue of Microorganisms (GCM) 10K type strain sequencing project: providing services to taxonomists for standard genome sequencing and annotation.</title>
        <authorList>
            <consortium name="The Broad Institute Genomics Platform"/>
            <consortium name="The Broad Institute Genome Sequencing Center for Infectious Disease"/>
            <person name="Wu L."/>
            <person name="Ma J."/>
        </authorList>
    </citation>
    <scope>NUCLEOTIDE SEQUENCE [LARGE SCALE GENOMIC DNA]</scope>
    <source>
        <strain evidence="16">CCM 8936</strain>
    </source>
</reference>
<evidence type="ECO:0000256" key="8">
    <source>
        <dbReference type="ARBA" id="ARBA00022741"/>
    </source>
</evidence>
<evidence type="ECO:0000256" key="2">
    <source>
        <dbReference type="ARBA" id="ARBA00002284"/>
    </source>
</evidence>
<evidence type="ECO:0000256" key="7">
    <source>
        <dbReference type="ARBA" id="ARBA00022723"/>
    </source>
</evidence>
<comment type="function">
    <text evidence="13">Catalyzes the conversion of GTP to 2,5-diamino-6-ribosylamino-4(3H)-pyrimidinone 5'-phosphate (DARP), formate and pyrophosphate.</text>
</comment>
<evidence type="ECO:0000256" key="4">
    <source>
        <dbReference type="ARBA" id="ARBA00004904"/>
    </source>
</evidence>
<dbReference type="Pfam" id="PF00926">
    <property type="entry name" value="DHBP_synthase"/>
    <property type="match status" value="1"/>
</dbReference>
<keyword evidence="10 13" id="KW-0862">Zinc</keyword>
<dbReference type="CDD" id="cd00641">
    <property type="entry name" value="GTP_cyclohydro2"/>
    <property type="match status" value="1"/>
</dbReference>
<comment type="pathway">
    <text evidence="4">Cofactor biosynthesis; riboflavin biosynthesis; 2-hydroxy-3-oxobutyl phosphate from D-ribulose 5-phosphate: step 1/1.</text>
</comment>
<dbReference type="SUPFAM" id="SSF142695">
    <property type="entry name" value="RibA-like"/>
    <property type="match status" value="1"/>
</dbReference>
<evidence type="ECO:0000313" key="15">
    <source>
        <dbReference type="EMBL" id="MFD1417993.1"/>
    </source>
</evidence>
<comment type="similarity">
    <text evidence="5">In the N-terminal section; belongs to the DHBP synthase family.</text>
</comment>
<accession>A0ABW4BTC1</accession>
<feature type="binding site" evidence="13">
    <location>
        <begin position="299"/>
        <end position="301"/>
    </location>
    <ligand>
        <name>GTP</name>
        <dbReference type="ChEBI" id="CHEBI:37565"/>
    </ligand>
</feature>
<dbReference type="EMBL" id="JBHTOI010000031">
    <property type="protein sequence ID" value="MFD1417993.1"/>
    <property type="molecule type" value="Genomic_DNA"/>
</dbReference>
<dbReference type="InterPro" id="IPR017945">
    <property type="entry name" value="DHBP_synth_RibB-like_a/b_dom"/>
</dbReference>
<comment type="catalytic activity">
    <reaction evidence="1">
        <text>D-ribulose 5-phosphate = (2S)-2-hydroxy-3-oxobutyl phosphate + formate + H(+)</text>
        <dbReference type="Rhea" id="RHEA:18457"/>
        <dbReference type="ChEBI" id="CHEBI:15378"/>
        <dbReference type="ChEBI" id="CHEBI:15740"/>
        <dbReference type="ChEBI" id="CHEBI:58121"/>
        <dbReference type="ChEBI" id="CHEBI:58830"/>
        <dbReference type="EC" id="4.1.99.12"/>
    </reaction>
</comment>
<feature type="binding site" evidence="13">
    <location>
        <position position="277"/>
    </location>
    <ligand>
        <name>GTP</name>
        <dbReference type="ChEBI" id="CHEBI:37565"/>
    </ligand>
</feature>
<evidence type="ECO:0000256" key="12">
    <source>
        <dbReference type="ARBA" id="ARBA00049295"/>
    </source>
</evidence>
<feature type="domain" description="GTP cyclohydrolase II" evidence="14">
    <location>
        <begin position="215"/>
        <end position="376"/>
    </location>
</feature>
<feature type="binding site" evidence="13">
    <location>
        <position position="272"/>
    </location>
    <ligand>
        <name>Zn(2+)</name>
        <dbReference type="ChEBI" id="CHEBI:29105"/>
        <note>catalytic</note>
    </ligand>
</feature>
<comment type="function">
    <text evidence="2">Catalyzes the conversion of D-ribulose 5-phosphate to formate and 3,4-dihydroxy-2-butanone 4-phosphate.</text>
</comment>
<evidence type="ECO:0000256" key="6">
    <source>
        <dbReference type="ARBA" id="ARBA00022619"/>
    </source>
</evidence>
<name>A0ABW4BTC1_9LACO</name>
<comment type="caution">
    <text evidence="15">The sequence shown here is derived from an EMBL/GenBank/DDBJ whole genome shotgun (WGS) entry which is preliminary data.</text>
</comment>
<feature type="active site" description="Nucleophile" evidence="13">
    <location>
        <position position="335"/>
    </location>
</feature>
<feature type="binding site" evidence="13">
    <location>
        <position position="361"/>
    </location>
    <ligand>
        <name>GTP</name>
        <dbReference type="ChEBI" id="CHEBI:37565"/>
    </ligand>
</feature>
<dbReference type="EC" id="3.5.4.25" evidence="13"/>
<feature type="binding site" evidence="13">
    <location>
        <begin position="256"/>
        <end position="260"/>
    </location>
    <ligand>
        <name>GTP</name>
        <dbReference type="ChEBI" id="CHEBI:37565"/>
    </ligand>
</feature>
<dbReference type="NCBIfam" id="TIGR00505">
    <property type="entry name" value="ribA"/>
    <property type="match status" value="1"/>
</dbReference>
<dbReference type="InterPro" id="IPR036144">
    <property type="entry name" value="RibA-like_sf"/>
</dbReference>
<dbReference type="RefSeq" id="WP_125678219.1">
    <property type="nucleotide sequence ID" value="NZ_JBHTOI010000031.1"/>
</dbReference>
<dbReference type="HAMAP" id="MF_00179">
    <property type="entry name" value="RibA"/>
    <property type="match status" value="1"/>
</dbReference>
<evidence type="ECO:0000256" key="1">
    <source>
        <dbReference type="ARBA" id="ARBA00000141"/>
    </source>
</evidence>
<gene>
    <name evidence="13 15" type="primary">ribA</name>
    <name evidence="15" type="ORF">ACFQ42_04495</name>
</gene>
<evidence type="ECO:0000256" key="9">
    <source>
        <dbReference type="ARBA" id="ARBA00022801"/>
    </source>
</evidence>
<keyword evidence="9 13" id="KW-0378">Hydrolase</keyword>
<proteinExistence type="inferred from homology"/>
<dbReference type="PANTHER" id="PTHR21327:SF18">
    <property type="entry name" value="3,4-DIHYDROXY-2-BUTANONE 4-PHOSPHATE SYNTHASE"/>
    <property type="match status" value="1"/>
</dbReference>
<evidence type="ECO:0000256" key="13">
    <source>
        <dbReference type="HAMAP-Rule" id="MF_00179"/>
    </source>
</evidence>
<keyword evidence="16" id="KW-1185">Reference proteome</keyword>
<sequence>MIDNKNIEQVKQAITDLKNGKLIIVADSPNRESEGDMIGLADFVSPENVNHMINKARGLLCVPMSKEYADRLGLQRMTTNSTDAFGTAFTVSTDAKTTTTGISAFDRAKTIQKLTDSKSSHDDFYHPGHIFPLIARDNGVLDRDGHTEAAVDLAKLAGANPIAYICEIIKKDGTMARLKDLKAFAEGSQMTLITIKDISDYRYMFDKTISKSITKVDLPTKYGDFKLEAFNTSDNNVPTLLITKGEISLDKPLLLRVHSECFTGDVLGSRRCDCGEQLEESLRMIEENGSGAVIYLRQEGRGIGLLNKLKAYKLQEQGFDTVEANKKLGFEADMRNYGIAANILHQKGIEIVDLMTNNPKKISGLENLGIEVNQRISLEITPTENDFKYLKTKKDKLHHILSEVN</sequence>
<keyword evidence="7 13" id="KW-0479">Metal-binding</keyword>
<comment type="similarity">
    <text evidence="13">Belongs to the GTP cyclohydrolase II family.</text>
</comment>
<feature type="binding site" evidence="13">
    <location>
        <position position="356"/>
    </location>
    <ligand>
        <name>GTP</name>
        <dbReference type="ChEBI" id="CHEBI:37565"/>
    </ligand>
</feature>
<keyword evidence="8 13" id="KW-0547">Nucleotide-binding</keyword>
<dbReference type="InterPro" id="IPR000422">
    <property type="entry name" value="DHBP_synthase_RibB"/>
</dbReference>
<dbReference type="Pfam" id="PF00925">
    <property type="entry name" value="GTP_cyclohydro2"/>
    <property type="match status" value="1"/>
</dbReference>
<organism evidence="15 16">
    <name type="scientific">Companilactobacillus keshanensis</name>
    <dbReference type="NCBI Taxonomy" id="2486003"/>
    <lineage>
        <taxon>Bacteria</taxon>
        <taxon>Bacillati</taxon>
        <taxon>Bacillota</taxon>
        <taxon>Bacilli</taxon>
        <taxon>Lactobacillales</taxon>
        <taxon>Lactobacillaceae</taxon>
        <taxon>Companilactobacillus</taxon>
    </lineage>
</organism>